<dbReference type="Proteomes" id="UP000239430">
    <property type="component" value="Unassembled WGS sequence"/>
</dbReference>
<dbReference type="InterPro" id="IPR025332">
    <property type="entry name" value="DUF4238"/>
</dbReference>
<dbReference type="RefSeq" id="WP_054935689.1">
    <property type="nucleotide sequence ID" value="NZ_PVXL01000001.1"/>
</dbReference>
<keyword evidence="2" id="KW-1185">Reference proteome</keyword>
<evidence type="ECO:0000313" key="1">
    <source>
        <dbReference type="EMBL" id="PRR77929.1"/>
    </source>
</evidence>
<evidence type="ECO:0008006" key="3">
    <source>
        <dbReference type="Google" id="ProtNLM"/>
    </source>
</evidence>
<dbReference type="AlphaFoldDB" id="A0A9X7P7N8"/>
<protein>
    <recommendedName>
        <fullName evidence="3">DUF4238 domain-containing protein</fullName>
    </recommendedName>
</protein>
<organism evidence="1 2">
    <name type="scientific">Neomoorella stamsii</name>
    <dbReference type="NCBI Taxonomy" id="1266720"/>
    <lineage>
        <taxon>Bacteria</taxon>
        <taxon>Bacillati</taxon>
        <taxon>Bacillota</taxon>
        <taxon>Clostridia</taxon>
        <taxon>Neomoorellales</taxon>
        <taxon>Neomoorellaceae</taxon>
        <taxon>Neomoorella</taxon>
    </lineage>
</organism>
<accession>A0A9X7P7N8</accession>
<gene>
    <name evidence="1" type="ORF">MOST_00030</name>
</gene>
<evidence type="ECO:0000313" key="2">
    <source>
        <dbReference type="Proteomes" id="UP000239430"/>
    </source>
</evidence>
<proteinExistence type="predicted"/>
<dbReference type="EMBL" id="PVXL01000001">
    <property type="protein sequence ID" value="PRR77929.1"/>
    <property type="molecule type" value="Genomic_DNA"/>
</dbReference>
<reference evidence="1 2" key="1">
    <citation type="submission" date="2018-03" db="EMBL/GenBank/DDBJ databases">
        <title>Genome sequence of Moorella stamsii DSM 26217.</title>
        <authorList>
            <person name="Poehlein A."/>
            <person name="Daniel R."/>
        </authorList>
    </citation>
    <scope>NUCLEOTIDE SEQUENCE [LARGE SCALE GENOMIC DNA]</scope>
    <source>
        <strain evidence="2">DSM 26217</strain>
    </source>
</reference>
<comment type="caution">
    <text evidence="1">The sequence shown here is derived from an EMBL/GenBank/DDBJ whole genome shotgun (WGS) entry which is preliminary data.</text>
</comment>
<dbReference type="Pfam" id="PF14022">
    <property type="entry name" value="DUF4238"/>
    <property type="match status" value="1"/>
</dbReference>
<sequence>MSKRKHHYVPRFYLEVFRSAPRRIHIYNLPRHQAIPNASLRDQCYKHRFYGTTDDLEENLAIIECHVAPVLKAIREQRVLPSPESEEHQLLFAFVALQLLRTTAAAARINTSVDKMTKQVFSRDPRLEGIDIESVRFGYDYPVLLSLSHLPAMLYSISDLKAHLILASENSFITSDNPVFKYNQYCEAAREVGVTGALSRGLLLFLPLSPGVHLLLYDGSVYKVGDLRSNITSASDEDVELLNMMQVISASENVYFSDWQQAKGLEQLARKAARYRDLDLVRVLEYGAEKDENHSLLHLFERTPNLGLNLSFLSIRRNARRVPLYERVRNDRKPFPMPDWPEPPHLRGRTLRFSRLKGSR</sequence>
<name>A0A9X7P7N8_9FIRM</name>